<dbReference type="OrthoDB" id="201048at2759"/>
<dbReference type="GO" id="GO:0015165">
    <property type="term" value="F:pyrimidine nucleotide-sugar transmembrane transporter activity"/>
    <property type="evidence" value="ECO:0007669"/>
    <property type="project" value="InterPro"/>
</dbReference>
<keyword evidence="3 10" id="KW-0812">Transmembrane</keyword>
<dbReference type="Gene3D" id="1.20.1560.10">
    <property type="entry name" value="ABC transporter type 1, transmembrane domain"/>
    <property type="match status" value="2"/>
</dbReference>
<accession>F0XZU2</accession>
<feature type="transmembrane region" description="Helical" evidence="10">
    <location>
        <begin position="1164"/>
        <end position="1182"/>
    </location>
</feature>
<dbReference type="FunFam" id="1.20.1560.10:FF:000013">
    <property type="entry name" value="ABC transporter C family member 2"/>
    <property type="match status" value="1"/>
</dbReference>
<feature type="compositionally biased region" description="Low complexity" evidence="9">
    <location>
        <begin position="1347"/>
        <end position="1360"/>
    </location>
</feature>
<dbReference type="FunFam" id="3.40.50.300:FF:000997">
    <property type="entry name" value="Multidrug resistance-associated protein 1"/>
    <property type="match status" value="1"/>
</dbReference>
<feature type="transmembrane region" description="Helical" evidence="10">
    <location>
        <begin position="329"/>
        <end position="348"/>
    </location>
</feature>
<feature type="transmembrane region" description="Helical" evidence="10">
    <location>
        <begin position="1133"/>
        <end position="1152"/>
    </location>
</feature>
<evidence type="ECO:0000256" key="8">
    <source>
        <dbReference type="ARBA" id="ARBA00023136"/>
    </source>
</evidence>
<evidence type="ECO:0000313" key="13">
    <source>
        <dbReference type="EMBL" id="EGB11403.1"/>
    </source>
</evidence>
<dbReference type="KEGG" id="aaf:AURANDRAFT_70921"/>
<dbReference type="CDD" id="cd03244">
    <property type="entry name" value="ABCC_MRP_domain2"/>
    <property type="match status" value="1"/>
</dbReference>
<evidence type="ECO:0000256" key="3">
    <source>
        <dbReference type="ARBA" id="ARBA00022692"/>
    </source>
</evidence>
<evidence type="ECO:0000256" key="10">
    <source>
        <dbReference type="SAM" id="Phobius"/>
    </source>
</evidence>
<name>F0XZU2_AURAN</name>
<keyword evidence="4" id="KW-0677">Repeat</keyword>
<feature type="transmembrane region" description="Helical" evidence="10">
    <location>
        <begin position="1043"/>
        <end position="1063"/>
    </location>
</feature>
<proteinExistence type="predicted"/>
<dbReference type="CDD" id="cd18579">
    <property type="entry name" value="ABC_6TM_ABCC_D1"/>
    <property type="match status" value="1"/>
</dbReference>
<dbReference type="PANTHER" id="PTHR24223:SF353">
    <property type="entry name" value="ABC TRANSPORTER ATP-BINDING PROTEIN_PERMEASE VMR1-RELATED"/>
    <property type="match status" value="1"/>
</dbReference>
<feature type="transmembrane region" description="Helical" evidence="10">
    <location>
        <begin position="1987"/>
        <end position="2005"/>
    </location>
</feature>
<dbReference type="FunFam" id="3.40.50.300:FF:000630">
    <property type="entry name" value="ATP-binding cassette (ABC) transporter, putative"/>
    <property type="match status" value="1"/>
</dbReference>
<feature type="transmembrane region" description="Helical" evidence="10">
    <location>
        <begin position="12"/>
        <end position="32"/>
    </location>
</feature>
<dbReference type="InterPro" id="IPR050173">
    <property type="entry name" value="ABC_transporter_C-like"/>
</dbReference>
<evidence type="ECO:0000256" key="6">
    <source>
        <dbReference type="ARBA" id="ARBA00022840"/>
    </source>
</evidence>
<keyword evidence="2" id="KW-0813">Transport</keyword>
<dbReference type="SUPFAM" id="SSF52540">
    <property type="entry name" value="P-loop containing nucleoside triphosphate hydrolases"/>
    <property type="match status" value="2"/>
</dbReference>
<evidence type="ECO:0000259" key="12">
    <source>
        <dbReference type="PROSITE" id="PS50929"/>
    </source>
</evidence>
<dbReference type="InterPro" id="IPR011527">
    <property type="entry name" value="ABC1_TM_dom"/>
</dbReference>
<dbReference type="CDD" id="cd03250">
    <property type="entry name" value="ABCC_MRP_domain1"/>
    <property type="match status" value="1"/>
</dbReference>
<feature type="domain" description="ABC transporter" evidence="11">
    <location>
        <begin position="616"/>
        <end position="848"/>
    </location>
</feature>
<dbReference type="InterPro" id="IPR044746">
    <property type="entry name" value="ABCC_6TM_D1"/>
</dbReference>
<keyword evidence="7 10" id="KW-1133">Transmembrane helix</keyword>
<feature type="transmembrane region" description="Helical" evidence="10">
    <location>
        <begin position="1962"/>
        <end position="1981"/>
    </location>
</feature>
<feature type="transmembrane region" description="Helical" evidence="10">
    <location>
        <begin position="521"/>
        <end position="549"/>
    </location>
</feature>
<feature type="transmembrane region" description="Helical" evidence="10">
    <location>
        <begin position="893"/>
        <end position="914"/>
    </location>
</feature>
<dbReference type="Pfam" id="PF00005">
    <property type="entry name" value="ABC_tran"/>
    <property type="match status" value="2"/>
</dbReference>
<evidence type="ECO:0000259" key="11">
    <source>
        <dbReference type="PROSITE" id="PS50893"/>
    </source>
</evidence>
<dbReference type="Pfam" id="PF00664">
    <property type="entry name" value="ABC_membrane"/>
    <property type="match status" value="2"/>
</dbReference>
<dbReference type="SMART" id="SM00382">
    <property type="entry name" value="AAA"/>
    <property type="match status" value="2"/>
</dbReference>
<protein>
    <recommendedName>
        <fullName evidence="15">ABC transporter</fullName>
    </recommendedName>
</protein>
<feature type="transmembrane region" description="Helical" evidence="10">
    <location>
        <begin position="424"/>
        <end position="451"/>
    </location>
</feature>
<dbReference type="Gene3D" id="3.40.50.300">
    <property type="entry name" value="P-loop containing nucleotide triphosphate hydrolases"/>
    <property type="match status" value="2"/>
</dbReference>
<dbReference type="InterPro" id="IPR036640">
    <property type="entry name" value="ABC1_TM_sf"/>
</dbReference>
<evidence type="ECO:0008006" key="15">
    <source>
        <dbReference type="Google" id="ProtNLM"/>
    </source>
</evidence>
<feature type="region of interest" description="Disordered" evidence="9">
    <location>
        <begin position="1345"/>
        <end position="1368"/>
    </location>
</feature>
<evidence type="ECO:0000256" key="5">
    <source>
        <dbReference type="ARBA" id="ARBA00022741"/>
    </source>
</evidence>
<dbReference type="InterPro" id="IPR003439">
    <property type="entry name" value="ABC_transporter-like_ATP-bd"/>
</dbReference>
<dbReference type="InterPro" id="IPR007271">
    <property type="entry name" value="Nuc_sug_transpt"/>
</dbReference>
<dbReference type="PROSITE" id="PS00211">
    <property type="entry name" value="ABC_TRANSPORTER_1"/>
    <property type="match status" value="2"/>
</dbReference>
<dbReference type="EMBL" id="GL833122">
    <property type="protein sequence ID" value="EGB11403.1"/>
    <property type="molecule type" value="Genomic_DNA"/>
</dbReference>
<feature type="domain" description="ABC transmembrane type-1" evidence="12">
    <location>
        <begin position="297"/>
        <end position="583"/>
    </location>
</feature>
<sequence>MVAMPSLLEEREQQMCLLALVAFLFAGIWLVVARRRGRSGRSAKYSALSTAEDTLEAPLLGDESFFVPARGPLALRQLLFYVVACFYLIGVVVYAVRLANGRGLGSAKGEARLWRLGADALRVAAWIIAARADAAEVKGSDGRRPTGAVAVFALLSAVAALREARTGAKFSLGAPCFWALAFHGVVVLVALAASCAAPAGARRSAPPSAEEAAVELHEILFFTWLDGVFAAKQRLGAENLGLGDLPRQVEGDLVGTTWPALQKALAASPAARGGEKSRTRTLNLFYVLCVLCKSHFLLAGLCRFLYVLSGYFQPAAMYIILRQFGKNDALGWTAVGLLFFGPVINCYLDAMQMFVQRRVATRCRGALMVLIYDKAGTIDMAAASSGDGDAKGGGKVGEVVGLMSADIQNVLTAISYFHWTWGPVLQLCLTLGALFWLVDLAAFGALFVILLNTVVNKRLFKTLADSNRAFLKARNFRLELVTEMLQGARIVKMLAYEEGLFASIKKRRDAELGKLKDILDVLVYVFTLINSTPPIMGVATFVFLTAVLGKRVDAATGFTALTLLDNLRFVLMQAPQAATFLITGYVSLQRVEAFLDAPDVDAKPNEGAGGGPVGAVDVDDADFRWGGPPGDGDGRGLTLRGVSVAARPGELVLVCGPTGCGKSSLLAALLGEIKRLRGNVALRGTTAYCPQTAWCQNATVRDNVTFGAAADDARLAACVDACALGGDLASFPAGDRTEIGERGVTLSGGQQARIALARALYADADVYLLDDPLSAVDAHVGEHLYHKAILESLVKRGKTVFLATHQVSLCLPGATTVLILAPDGSVAASGPPERMRDEFPDLLAELSELAAAKDDDGGAEGEPKEKTPDEKARGDGRLVEEEKRAKGAPLLRYALLYLRSAGAFFFVGSSIFVLQQPIKYVQANALTNWIAFMERGRPPLSGAPVYVYLAWTGFFVGLTFVAINCQNRGAIRASEVIHERLSWAVLRNKVAWFDASPVGRVQNRFSTDVQAVDRNVSNTVMFLIRSLVAPLVSLFAIGRRVPWLLPCFVPVLAVAFSVALRYLSIARDLKRIDSTTKSPVYALFNESLNGLATLRAFTGAFGRFSSDFQRLVDRTNSAELHLFALSYWLSVRLNTLGATVAGATAVALYARAASSGGGLPPPQAGLVLTYAVSFTSALIGLLRTYTDLELSMNAVERIAEYVDLPEEPPLLLDGDGPSWLRDTKGTVEFKDVSLTYPRQPSPALRHLSLTVSGGESVGVCGRTGAGKSTLLQSLLRLYPIDGGVITIDGVDIASVGLKTLRGRVAIVPQAPTLFAGTVRFNLDMFGERSDEELLEALRLSRGGGLESAGSHGSLSSLGESTAGSGGAPTSVAELPLDFELAEFGNNLSVGERQLLCLARAIARRSRLVLLDEATANVDQQTDRNIQKVLNDGALSDGTRITIAHRLGTIATCDKVLVLDKGGLVELDAPSKLLEDAGGVFYGMCEAAGTRAQLAAAARKADAKRAAKKPLALSASAMALAPQQAPKLATRRSLGGFVGAAAAAVAAPALAYEGVYSMEIVKAGDAVLDKEALNSGPVKAALGDFKGYAVGIVNLQKALAANDQADVAKTLKTDYDFVKVRATFNALTPVFDEDTQKGVDRITRGILQDLVEAEAAAKFNDKGQRTPKKLALLSEKLTKLDGSFRKLFSYLIADSNAIALARELDGAMTASTVKVAVLSLLVLQNTSLRLVMKLARTESPDFSATLAVFLCEVVKFGVAFALLARAKGVAAGAADVFAPRELARLAPPAALYLASDRLHHVSVRLLSVAAFQVLSQSKVLTAAFFGKLFRGRDVSGRQWAALLALAAGIAVCQLGDALGDVALSPPNPLGFACVATTSCLGAAAGTYTEAVLQRPASDASYLWRRAAQMALLGSAIAAGPAATDPRGAAGFTAAVYGVVLLNAAGGLLVAAAMKYADNVLKTLAASLSIVVSAFAACALLGADAPTPSFALGGAAVVAAVYVYGTAPKPQAAAPAKPAA</sequence>
<dbReference type="eggNOG" id="KOG2234">
    <property type="taxonomic scope" value="Eukaryota"/>
</dbReference>
<feature type="transmembrane region" description="Helical" evidence="10">
    <location>
        <begin position="945"/>
        <end position="963"/>
    </location>
</feature>
<dbReference type="Pfam" id="PF04142">
    <property type="entry name" value="Nuc_sug_transp"/>
    <property type="match status" value="1"/>
</dbReference>
<keyword evidence="8 10" id="KW-0472">Membrane</keyword>
<evidence type="ECO:0000256" key="4">
    <source>
        <dbReference type="ARBA" id="ARBA00022737"/>
    </source>
</evidence>
<feature type="transmembrane region" description="Helical" evidence="10">
    <location>
        <begin position="78"/>
        <end position="96"/>
    </location>
</feature>
<feature type="domain" description="ABC transmembrane type-1" evidence="12">
    <location>
        <begin position="945"/>
        <end position="1190"/>
    </location>
</feature>
<dbReference type="PANTHER" id="PTHR24223">
    <property type="entry name" value="ATP-BINDING CASSETTE SUB-FAMILY C"/>
    <property type="match status" value="1"/>
</dbReference>
<dbReference type="SUPFAM" id="SSF90123">
    <property type="entry name" value="ABC transporter transmembrane region"/>
    <property type="match status" value="2"/>
</dbReference>
<dbReference type="GO" id="GO:0005524">
    <property type="term" value="F:ATP binding"/>
    <property type="evidence" value="ECO:0007669"/>
    <property type="project" value="UniProtKB-KW"/>
</dbReference>
<dbReference type="InParanoid" id="F0XZU2"/>
<dbReference type="InterPro" id="IPR027417">
    <property type="entry name" value="P-loop_NTPase"/>
</dbReference>
<comment type="subcellular location">
    <subcellularLocation>
        <location evidence="1">Membrane</location>
        <topology evidence="1">Multi-pass membrane protein</topology>
    </subcellularLocation>
</comment>
<dbReference type="PROSITE" id="PS50929">
    <property type="entry name" value="ABC_TM1F"/>
    <property type="match status" value="2"/>
</dbReference>
<feature type="transmembrane region" description="Helical" evidence="10">
    <location>
        <begin position="170"/>
        <end position="193"/>
    </location>
</feature>
<dbReference type="NCBIfam" id="TIGR00803">
    <property type="entry name" value="nst"/>
    <property type="match status" value="1"/>
</dbReference>
<keyword evidence="5" id="KW-0547">Nucleotide-binding</keyword>
<dbReference type="InterPro" id="IPR003593">
    <property type="entry name" value="AAA+_ATPase"/>
</dbReference>
<dbReference type="CDD" id="cd18604">
    <property type="entry name" value="ABC_6TM_VMR1_D2_like"/>
    <property type="match status" value="1"/>
</dbReference>
<keyword evidence="14" id="KW-1185">Reference proteome</keyword>
<dbReference type="RefSeq" id="XP_009033773.1">
    <property type="nucleotide sequence ID" value="XM_009035525.1"/>
</dbReference>
<feature type="transmembrane region" description="Helical" evidence="10">
    <location>
        <begin position="1927"/>
        <end position="1950"/>
    </location>
</feature>
<keyword evidence="6" id="KW-0067">ATP-binding</keyword>
<dbReference type="FunCoup" id="F0XZU2">
    <property type="interactions" value="3"/>
</dbReference>
<feature type="domain" description="ABC transporter" evidence="11">
    <location>
        <begin position="1227"/>
        <end position="1485"/>
    </location>
</feature>
<dbReference type="InterPro" id="IPR017871">
    <property type="entry name" value="ABC_transporter-like_CS"/>
</dbReference>
<dbReference type="Proteomes" id="UP000002729">
    <property type="component" value="Unassembled WGS sequence"/>
</dbReference>
<dbReference type="GO" id="GO:0000139">
    <property type="term" value="C:Golgi membrane"/>
    <property type="evidence" value="ECO:0007669"/>
    <property type="project" value="InterPro"/>
</dbReference>
<evidence type="ECO:0000256" key="1">
    <source>
        <dbReference type="ARBA" id="ARBA00004141"/>
    </source>
</evidence>
<feature type="transmembrane region" description="Helical" evidence="10">
    <location>
        <begin position="1020"/>
        <end position="1037"/>
    </location>
</feature>
<reference evidence="13 14" key="1">
    <citation type="journal article" date="2011" name="Proc. Natl. Acad. Sci. U.S.A.">
        <title>Niche of harmful alga Aureococcus anophagefferens revealed through ecogenomics.</title>
        <authorList>
            <person name="Gobler C.J."/>
            <person name="Berry D.L."/>
            <person name="Dyhrman S.T."/>
            <person name="Wilhelm S.W."/>
            <person name="Salamov A."/>
            <person name="Lobanov A.V."/>
            <person name="Zhang Y."/>
            <person name="Collier J.L."/>
            <person name="Wurch L.L."/>
            <person name="Kustka A.B."/>
            <person name="Dill B.D."/>
            <person name="Shah M."/>
            <person name="VerBerkmoes N.C."/>
            <person name="Kuo A."/>
            <person name="Terry A."/>
            <person name="Pangilinan J."/>
            <person name="Lindquist E.A."/>
            <person name="Lucas S."/>
            <person name="Paulsen I.T."/>
            <person name="Hattenrath-Lehmann T.K."/>
            <person name="Talmage S.C."/>
            <person name="Walker E.A."/>
            <person name="Koch F."/>
            <person name="Burson A.M."/>
            <person name="Marcoval M.A."/>
            <person name="Tang Y.Z."/>
            <person name="Lecleir G.R."/>
            <person name="Coyne K.J."/>
            <person name="Berg G.M."/>
            <person name="Bertrand E.M."/>
            <person name="Saito M.A."/>
            <person name="Gladyshev V.N."/>
            <person name="Grigoriev I.V."/>
        </authorList>
    </citation>
    <scope>NUCLEOTIDE SEQUENCE [LARGE SCALE GENOMIC DNA]</scope>
    <source>
        <strain evidence="14">CCMP 1984</strain>
    </source>
</reference>
<evidence type="ECO:0000256" key="2">
    <source>
        <dbReference type="ARBA" id="ARBA00022448"/>
    </source>
</evidence>
<feature type="region of interest" description="Disordered" evidence="9">
    <location>
        <begin position="853"/>
        <end position="879"/>
    </location>
</feature>
<dbReference type="GeneID" id="20227990"/>
<dbReference type="GO" id="GO:0140359">
    <property type="term" value="F:ABC-type transporter activity"/>
    <property type="evidence" value="ECO:0007669"/>
    <property type="project" value="InterPro"/>
</dbReference>
<dbReference type="eggNOG" id="KOG0054">
    <property type="taxonomic scope" value="Eukaryota"/>
</dbReference>
<evidence type="ECO:0000256" key="9">
    <source>
        <dbReference type="SAM" id="MobiDB-lite"/>
    </source>
</evidence>
<dbReference type="PROSITE" id="PS50893">
    <property type="entry name" value="ABC_TRANSPORTER_2"/>
    <property type="match status" value="2"/>
</dbReference>
<dbReference type="GO" id="GO:0016887">
    <property type="term" value="F:ATP hydrolysis activity"/>
    <property type="evidence" value="ECO:0007669"/>
    <property type="project" value="InterPro"/>
</dbReference>
<gene>
    <name evidence="13" type="ORF">AURANDRAFT_70921</name>
</gene>
<evidence type="ECO:0000256" key="7">
    <source>
        <dbReference type="ARBA" id="ARBA00022989"/>
    </source>
</evidence>
<evidence type="ECO:0000313" key="14">
    <source>
        <dbReference type="Proteomes" id="UP000002729"/>
    </source>
</evidence>
<organism evidence="14">
    <name type="scientific">Aureococcus anophagefferens</name>
    <name type="common">Harmful bloom alga</name>
    <dbReference type="NCBI Taxonomy" id="44056"/>
    <lineage>
        <taxon>Eukaryota</taxon>
        <taxon>Sar</taxon>
        <taxon>Stramenopiles</taxon>
        <taxon>Ochrophyta</taxon>
        <taxon>Pelagophyceae</taxon>
        <taxon>Pelagomonadales</taxon>
        <taxon>Pelagomonadaceae</taxon>
        <taxon>Aureococcus</taxon>
    </lineage>
</organism>
<feature type="transmembrane region" description="Helical" evidence="10">
    <location>
        <begin position="284"/>
        <end position="309"/>
    </location>
</feature>